<evidence type="ECO:0000256" key="1">
    <source>
        <dbReference type="ARBA" id="ARBA00001286"/>
    </source>
</evidence>
<dbReference type="PROSITE" id="PS00374">
    <property type="entry name" value="MGMT"/>
    <property type="match status" value="1"/>
</dbReference>
<comment type="catalytic activity">
    <reaction evidence="1">
        <text>a 4-O-methyl-thymidine in DNA + L-cysteinyl-[protein] = a thymidine in DNA + S-methyl-L-cysteinyl-[protein]</text>
        <dbReference type="Rhea" id="RHEA:53428"/>
        <dbReference type="Rhea" id="RHEA-COMP:10131"/>
        <dbReference type="Rhea" id="RHEA-COMP:10132"/>
        <dbReference type="Rhea" id="RHEA-COMP:13555"/>
        <dbReference type="Rhea" id="RHEA-COMP:13556"/>
        <dbReference type="ChEBI" id="CHEBI:29950"/>
        <dbReference type="ChEBI" id="CHEBI:82612"/>
        <dbReference type="ChEBI" id="CHEBI:137386"/>
        <dbReference type="ChEBI" id="CHEBI:137387"/>
        <dbReference type="EC" id="2.1.1.63"/>
    </reaction>
</comment>
<dbReference type="Proteomes" id="UP000332515">
    <property type="component" value="Unassembled WGS sequence"/>
</dbReference>
<comment type="caution">
    <text evidence="8">The sequence shown here is derived from an EMBL/GenBank/DDBJ whole genome shotgun (WGS) entry which is preliminary data.</text>
</comment>
<dbReference type="GO" id="GO:0003908">
    <property type="term" value="F:methylated-DNA-[protein]-cysteine S-methyltransferase activity"/>
    <property type="evidence" value="ECO:0007669"/>
    <property type="project" value="UniProtKB-EC"/>
</dbReference>
<dbReference type="InterPro" id="IPR001497">
    <property type="entry name" value="MethylDNA_cys_MeTrfase_AS"/>
</dbReference>
<name>A0A6A7Y645_9HYPH</name>
<feature type="domain" description="Methylated-DNA-[protein]-cysteine S-methyltransferase DNA binding" evidence="7">
    <location>
        <begin position="89"/>
        <end position="170"/>
    </location>
</feature>
<sequence length="198" mass="20702">MSAGGFTLFDTAIGRCGLAWGAAGLVAVQLPDPDERGLRSRLAARAPGLETVSPPPFATDAILRIMRLFEGARDDLATVPLDMTGVPTFHRDVYALTRAIPPGATLTYGEVALRLGDAGLARAVGQALGRNPFPIVVPCHRVMGAGGRFVGFTATGGVATKRRMLEIEGALAPQAPSLFPDLPLAAKPRSPKAARRIP</sequence>
<dbReference type="SUPFAM" id="SSF46767">
    <property type="entry name" value="Methylated DNA-protein cysteine methyltransferase, C-terminal domain"/>
    <property type="match status" value="1"/>
</dbReference>
<keyword evidence="2 8" id="KW-0489">Methyltransferase</keyword>
<dbReference type="Pfam" id="PF01035">
    <property type="entry name" value="DNA_binding_1"/>
    <property type="match status" value="1"/>
</dbReference>
<evidence type="ECO:0000259" key="7">
    <source>
        <dbReference type="Pfam" id="PF01035"/>
    </source>
</evidence>
<dbReference type="InterPro" id="IPR036217">
    <property type="entry name" value="MethylDNA_cys_MeTrfase_DNAb"/>
</dbReference>
<evidence type="ECO:0000313" key="9">
    <source>
        <dbReference type="Proteomes" id="UP000332515"/>
    </source>
</evidence>
<evidence type="ECO:0000313" key="8">
    <source>
        <dbReference type="EMBL" id="MQT13568.1"/>
    </source>
</evidence>
<dbReference type="GO" id="GO:0006281">
    <property type="term" value="P:DNA repair"/>
    <property type="evidence" value="ECO:0007669"/>
    <property type="project" value="UniProtKB-KW"/>
</dbReference>
<gene>
    <name evidence="8" type="ORF">F0357_13155</name>
</gene>
<dbReference type="NCBIfam" id="TIGR00589">
    <property type="entry name" value="ogt"/>
    <property type="match status" value="1"/>
</dbReference>
<evidence type="ECO:0000256" key="3">
    <source>
        <dbReference type="ARBA" id="ARBA00022679"/>
    </source>
</evidence>
<dbReference type="EMBL" id="VWNA01000001">
    <property type="protein sequence ID" value="MQT13568.1"/>
    <property type="molecule type" value="Genomic_DNA"/>
</dbReference>
<dbReference type="AlphaFoldDB" id="A0A6A7Y645"/>
<evidence type="ECO:0000256" key="5">
    <source>
        <dbReference type="ARBA" id="ARBA00023204"/>
    </source>
</evidence>
<dbReference type="GO" id="GO:0032259">
    <property type="term" value="P:methylation"/>
    <property type="evidence" value="ECO:0007669"/>
    <property type="project" value="UniProtKB-KW"/>
</dbReference>
<dbReference type="PANTHER" id="PTHR10815">
    <property type="entry name" value="METHYLATED-DNA--PROTEIN-CYSTEINE METHYLTRANSFERASE"/>
    <property type="match status" value="1"/>
</dbReference>
<evidence type="ECO:0000256" key="6">
    <source>
        <dbReference type="ARBA" id="ARBA00049348"/>
    </source>
</evidence>
<keyword evidence="3 8" id="KW-0808">Transferase</keyword>
<dbReference type="SUPFAM" id="SSF53155">
    <property type="entry name" value="Methylated DNA-protein cysteine methyltransferase domain"/>
    <property type="match status" value="1"/>
</dbReference>
<evidence type="ECO:0000256" key="4">
    <source>
        <dbReference type="ARBA" id="ARBA00022763"/>
    </source>
</evidence>
<keyword evidence="5" id="KW-0234">DNA repair</keyword>
<keyword evidence="4" id="KW-0227">DNA damage</keyword>
<keyword evidence="9" id="KW-1185">Reference proteome</keyword>
<dbReference type="CDD" id="cd06445">
    <property type="entry name" value="ATase"/>
    <property type="match status" value="1"/>
</dbReference>
<comment type="catalytic activity">
    <reaction evidence="6">
        <text>a 6-O-methyl-2'-deoxyguanosine in DNA + L-cysteinyl-[protein] = S-methyl-L-cysteinyl-[protein] + a 2'-deoxyguanosine in DNA</text>
        <dbReference type="Rhea" id="RHEA:24000"/>
        <dbReference type="Rhea" id="RHEA-COMP:10131"/>
        <dbReference type="Rhea" id="RHEA-COMP:10132"/>
        <dbReference type="Rhea" id="RHEA-COMP:11367"/>
        <dbReference type="Rhea" id="RHEA-COMP:11368"/>
        <dbReference type="ChEBI" id="CHEBI:29950"/>
        <dbReference type="ChEBI" id="CHEBI:82612"/>
        <dbReference type="ChEBI" id="CHEBI:85445"/>
        <dbReference type="ChEBI" id="CHEBI:85448"/>
        <dbReference type="EC" id="2.1.1.63"/>
    </reaction>
</comment>
<dbReference type="RefSeq" id="WP_153482416.1">
    <property type="nucleotide sequence ID" value="NZ_VWNA01000001.1"/>
</dbReference>
<dbReference type="Gene3D" id="3.30.160.70">
    <property type="entry name" value="Methylated DNA-protein cysteine methyltransferase domain"/>
    <property type="match status" value="1"/>
</dbReference>
<dbReference type="Gene3D" id="1.10.10.10">
    <property type="entry name" value="Winged helix-like DNA-binding domain superfamily/Winged helix DNA-binding domain"/>
    <property type="match status" value="1"/>
</dbReference>
<reference evidence="8 9" key="1">
    <citation type="submission" date="2019-09" db="EMBL/GenBank/DDBJ databases">
        <title>Segnochrobactrum spirostomi gen. nov., sp. nov., isolated from the ciliate Spirostomum cf. yagiui and description of a novel family, Segnochrobactraceae fam. nov. within the order Rhizobiales of the class Alphaproteobacteria.</title>
        <authorList>
            <person name="Akter S."/>
            <person name="Shazib S.U.A."/>
            <person name="Shin M.K."/>
        </authorList>
    </citation>
    <scope>NUCLEOTIDE SEQUENCE [LARGE SCALE GENOMIC DNA]</scope>
    <source>
        <strain evidence="8 9">Sp-1</strain>
    </source>
</reference>
<evidence type="ECO:0000256" key="2">
    <source>
        <dbReference type="ARBA" id="ARBA00022603"/>
    </source>
</evidence>
<dbReference type="InterPro" id="IPR014048">
    <property type="entry name" value="MethylDNA_cys_MeTrfase_DNA-bd"/>
</dbReference>
<dbReference type="PANTHER" id="PTHR10815:SF5">
    <property type="entry name" value="METHYLATED-DNA--PROTEIN-CYSTEINE METHYLTRANSFERASE"/>
    <property type="match status" value="1"/>
</dbReference>
<dbReference type="InterPro" id="IPR036388">
    <property type="entry name" value="WH-like_DNA-bd_sf"/>
</dbReference>
<proteinExistence type="predicted"/>
<accession>A0A6A7Y645</accession>
<dbReference type="InterPro" id="IPR036631">
    <property type="entry name" value="MGMT_N_sf"/>
</dbReference>
<organism evidence="8 9">
    <name type="scientific">Segnochrobactrum spirostomi</name>
    <dbReference type="NCBI Taxonomy" id="2608987"/>
    <lineage>
        <taxon>Bacteria</taxon>
        <taxon>Pseudomonadati</taxon>
        <taxon>Pseudomonadota</taxon>
        <taxon>Alphaproteobacteria</taxon>
        <taxon>Hyphomicrobiales</taxon>
        <taxon>Segnochrobactraceae</taxon>
        <taxon>Segnochrobactrum</taxon>
    </lineage>
</organism>
<protein>
    <submittedName>
        <fullName evidence="8">Methylated-DNA--[protein]-cysteine S-methyltransferase</fullName>
    </submittedName>
</protein>